<dbReference type="InterPro" id="IPR006665">
    <property type="entry name" value="OmpA-like"/>
</dbReference>
<comment type="caution">
    <text evidence="3">The sequence shown here is derived from an EMBL/GenBank/DDBJ whole genome shotgun (WGS) entry which is preliminary data.</text>
</comment>
<sequence length="236" mass="25932">MKPYHSIALVLIAHAAAQEPPVIVEEHVAPAPPPVVIEEKVVPAQPPVVVERVHPLDPALVRRQLAIAPKVIEVREKPAVVLPPTHVETTETHIIEDPALPPRIYNVERNVVIVEGRELPYVTIPVLFVKETAELLDSESRTALEETAKAMLEVLQTSPDAGFDVEGHTSVEGTDEFNLQLSAARSRRVYDELTQRYGVPVSAIGAHGFGEKYPNHPNGSEAELALDRRVLVVRVK</sequence>
<keyword evidence="4" id="KW-1185">Reference proteome</keyword>
<gene>
    <name evidence="3" type="ORF">WKV53_28285</name>
</gene>
<dbReference type="Gene3D" id="3.30.1330.60">
    <property type="entry name" value="OmpA-like domain"/>
    <property type="match status" value="1"/>
</dbReference>
<name>A0ABU9B329_9BACT</name>
<reference evidence="3 4" key="1">
    <citation type="submission" date="2024-04" db="EMBL/GenBank/DDBJ databases">
        <title>Luteolibacter sp. isolated from soil.</title>
        <authorList>
            <person name="An J."/>
        </authorList>
    </citation>
    <scope>NUCLEOTIDE SEQUENCE [LARGE SCALE GENOMIC DNA]</scope>
    <source>
        <strain evidence="3 4">Y139</strain>
    </source>
</reference>
<dbReference type="InterPro" id="IPR036737">
    <property type="entry name" value="OmpA-like_sf"/>
</dbReference>
<dbReference type="Pfam" id="PF00691">
    <property type="entry name" value="OmpA"/>
    <property type="match status" value="1"/>
</dbReference>
<evidence type="ECO:0000313" key="3">
    <source>
        <dbReference type="EMBL" id="MEK7954448.1"/>
    </source>
</evidence>
<dbReference type="SUPFAM" id="SSF103088">
    <property type="entry name" value="OmpA-like"/>
    <property type="match status" value="1"/>
</dbReference>
<dbReference type="PROSITE" id="PS51123">
    <property type="entry name" value="OMPA_2"/>
    <property type="match status" value="1"/>
</dbReference>
<dbReference type="InterPro" id="IPR050330">
    <property type="entry name" value="Bact_OuterMem_StrucFunc"/>
</dbReference>
<accession>A0ABU9B329</accession>
<dbReference type="PANTHER" id="PTHR30329:SF21">
    <property type="entry name" value="LIPOPROTEIN YIAD-RELATED"/>
    <property type="match status" value="1"/>
</dbReference>
<evidence type="ECO:0000313" key="4">
    <source>
        <dbReference type="Proteomes" id="UP001371305"/>
    </source>
</evidence>
<proteinExistence type="predicted"/>
<evidence type="ECO:0000256" key="1">
    <source>
        <dbReference type="PROSITE-ProRule" id="PRU00473"/>
    </source>
</evidence>
<dbReference type="PANTHER" id="PTHR30329">
    <property type="entry name" value="STATOR ELEMENT OF FLAGELLAR MOTOR COMPLEX"/>
    <property type="match status" value="1"/>
</dbReference>
<keyword evidence="1" id="KW-0472">Membrane</keyword>
<protein>
    <submittedName>
        <fullName evidence="3">OmpA family protein</fullName>
    </submittedName>
</protein>
<dbReference type="EMBL" id="JBBUKT010000020">
    <property type="protein sequence ID" value="MEK7954448.1"/>
    <property type="molecule type" value="Genomic_DNA"/>
</dbReference>
<dbReference type="CDD" id="cd07185">
    <property type="entry name" value="OmpA_C-like"/>
    <property type="match status" value="1"/>
</dbReference>
<feature type="domain" description="OmpA-like" evidence="2">
    <location>
        <begin position="115"/>
        <end position="236"/>
    </location>
</feature>
<organism evidence="3 4">
    <name type="scientific">Luteolibacter soli</name>
    <dbReference type="NCBI Taxonomy" id="3135280"/>
    <lineage>
        <taxon>Bacteria</taxon>
        <taxon>Pseudomonadati</taxon>
        <taxon>Verrucomicrobiota</taxon>
        <taxon>Verrucomicrobiia</taxon>
        <taxon>Verrucomicrobiales</taxon>
        <taxon>Verrucomicrobiaceae</taxon>
        <taxon>Luteolibacter</taxon>
    </lineage>
</organism>
<dbReference type="Proteomes" id="UP001371305">
    <property type="component" value="Unassembled WGS sequence"/>
</dbReference>
<evidence type="ECO:0000259" key="2">
    <source>
        <dbReference type="PROSITE" id="PS51123"/>
    </source>
</evidence>
<dbReference type="RefSeq" id="WP_341408219.1">
    <property type="nucleotide sequence ID" value="NZ_JBBUKT010000020.1"/>
</dbReference>